<dbReference type="AlphaFoldDB" id="A0A8B8NJZ7"/>
<feature type="region of interest" description="Disordered" evidence="3">
    <location>
        <begin position="323"/>
        <end position="385"/>
    </location>
</feature>
<evidence type="ECO:0000313" key="7">
    <source>
        <dbReference type="RefSeq" id="XP_030522419.1"/>
    </source>
</evidence>
<keyword evidence="1" id="KW-0862">Zinc</keyword>
<dbReference type="GeneID" id="115735348"/>
<dbReference type="GO" id="GO:0008270">
    <property type="term" value="F:zinc ion binding"/>
    <property type="evidence" value="ECO:0007669"/>
    <property type="project" value="UniProtKB-KW"/>
</dbReference>
<dbReference type="KEGG" id="rarg:115735348"/>
<keyword evidence="2" id="KW-0175">Coiled coil</keyword>
<dbReference type="PANTHER" id="PTHR46519:SF3">
    <property type="entry name" value="RING_U-BOX SUPERFAMILY PROTEIN"/>
    <property type="match status" value="1"/>
</dbReference>
<sequence>MAIAGLHNVPVLDSSFLRDSQSPASRGQVDHGMSGTRASSILQMWRELEDEHAVSRQERIGEGLIHEASDILTNDLSSINSFESHIEEGESDVAENGNESGTWSDSQAASQSETLENNNLSPEHSSDFGESERERVRKIFREWMNSGVRECASNISHITDHPRAQWLGETEQERVRIIREWVQINSQRGPCGDSREEQAAEIGAQIERARDGLLVNESEVRVDNVRRGIRRVCGRQVLLDMLKKSEIERQREIQGLLQQQPVSQFAHRNRIQSLLRGRFLQNGRRVNEGTSSLAASELGLLRKRQTVSGLREGFLSRLDNSVSGEVSTDFDSSSSSEINDNQHGHGGPNNLPLVVDDNLEGAGPSDAERNSHELSHGRDNSGSINQEIGSVDVAEEGQVEVLANVSQDRQQPVVAQLTDVGGGQADSYLHESGDRSPNEIGQIPNCASSHQIGGLERTIGDEAGSIANTEERPEAGLVNEFRDSQMSVIAGSTDMVFGEVNESSDGSSTDLQIESEEPTPLDQVSEILYCPSETLRGGNSVHTSLEQTSSFDENAAENVRWRVSAVQVQDWRESRSGNEGRDLHEAGAQSNGQIGSVGEVFDESSEWLQDQDANEDMEGSPQMEFGVGNGMDSVQEDGQSWSEGHSERGDVSSGRVGTFYVPDDDNVYSTELRELVSRRSVSNLLHSRFRESLDQLIQSYVERQGQASADWELHGTSPTPATAEEELEQISRENDAQMDAVENPSFSLPPFPPPSIQSRWDEDLHRDGWPQHDIHQNLGVEWDIINDLRVDMARLQQRMNNMQRMLEACMDMQLELQRSIKQEVSAALNRPAGSQGACEGSLVDDESRWDSVRKGICCICHNNNIDSLLYRCGHMCTCSKCANDLVQCQGKCPMCRAPVVEVIRAYFIS</sequence>
<organism evidence="5 7">
    <name type="scientific">Rhodamnia argentea</name>
    <dbReference type="NCBI Taxonomy" id="178133"/>
    <lineage>
        <taxon>Eukaryota</taxon>
        <taxon>Viridiplantae</taxon>
        <taxon>Streptophyta</taxon>
        <taxon>Embryophyta</taxon>
        <taxon>Tracheophyta</taxon>
        <taxon>Spermatophyta</taxon>
        <taxon>Magnoliopsida</taxon>
        <taxon>eudicotyledons</taxon>
        <taxon>Gunneridae</taxon>
        <taxon>Pentapetalae</taxon>
        <taxon>rosids</taxon>
        <taxon>malvids</taxon>
        <taxon>Myrtales</taxon>
        <taxon>Myrtaceae</taxon>
        <taxon>Myrtoideae</taxon>
        <taxon>Myrteae</taxon>
        <taxon>Australasian group</taxon>
        <taxon>Rhodamnia</taxon>
    </lineage>
</organism>
<evidence type="ECO:0000259" key="4">
    <source>
        <dbReference type="PROSITE" id="PS50089"/>
    </source>
</evidence>
<name>A0A8B8NJZ7_9MYRT</name>
<accession>A0A8B8NJZ7</accession>
<evidence type="ECO:0000256" key="3">
    <source>
        <dbReference type="SAM" id="MobiDB-lite"/>
    </source>
</evidence>
<feature type="compositionally biased region" description="Polar residues" evidence="3">
    <location>
        <begin position="323"/>
        <end position="341"/>
    </location>
</feature>
<feature type="compositionally biased region" description="Basic and acidic residues" evidence="3">
    <location>
        <begin position="366"/>
        <end position="379"/>
    </location>
</feature>
<dbReference type="CDD" id="cd16647">
    <property type="entry name" value="mRING-HC-C3HC5_NEU1"/>
    <property type="match status" value="1"/>
</dbReference>
<dbReference type="OrthoDB" id="6078042at2759"/>
<proteinExistence type="predicted"/>
<dbReference type="PROSITE" id="PS50089">
    <property type="entry name" value="ZF_RING_2"/>
    <property type="match status" value="1"/>
</dbReference>
<dbReference type="SUPFAM" id="SSF57850">
    <property type="entry name" value="RING/U-box"/>
    <property type="match status" value="1"/>
</dbReference>
<keyword evidence="1" id="KW-0479">Metal-binding</keyword>
<reference evidence="6 7" key="1">
    <citation type="submission" date="2025-04" db="UniProtKB">
        <authorList>
            <consortium name="RefSeq"/>
        </authorList>
    </citation>
    <scope>IDENTIFICATION</scope>
</reference>
<feature type="region of interest" description="Disordered" evidence="3">
    <location>
        <begin position="86"/>
        <end position="132"/>
    </location>
</feature>
<dbReference type="Gene3D" id="3.30.40.10">
    <property type="entry name" value="Zinc/RING finger domain, C3HC4 (zinc finger)"/>
    <property type="match status" value="1"/>
</dbReference>
<evidence type="ECO:0000256" key="2">
    <source>
        <dbReference type="SAM" id="Coils"/>
    </source>
</evidence>
<feature type="region of interest" description="Disordered" evidence="3">
    <location>
        <begin position="708"/>
        <end position="729"/>
    </location>
</feature>
<dbReference type="Proteomes" id="UP000827889">
    <property type="component" value="Chromosome 8"/>
</dbReference>
<feature type="domain" description="RING-type" evidence="4">
    <location>
        <begin position="857"/>
        <end position="896"/>
    </location>
</feature>
<protein>
    <submittedName>
        <fullName evidence="6 7">Uncharacterized protein LOC115735348</fullName>
    </submittedName>
</protein>
<feature type="compositionally biased region" description="Polar residues" evidence="3">
    <location>
        <begin position="97"/>
        <end position="123"/>
    </location>
</feature>
<dbReference type="InterPro" id="IPR013083">
    <property type="entry name" value="Znf_RING/FYVE/PHD"/>
</dbReference>
<dbReference type="RefSeq" id="XP_030522418.1">
    <property type="nucleotide sequence ID" value="XM_030666558.1"/>
</dbReference>
<dbReference type="RefSeq" id="XP_030522419.1">
    <property type="nucleotide sequence ID" value="XM_030666559.1"/>
</dbReference>
<dbReference type="InterPro" id="IPR001841">
    <property type="entry name" value="Znf_RING"/>
</dbReference>
<feature type="coiled-coil region" evidence="2">
    <location>
        <begin position="785"/>
        <end position="812"/>
    </location>
</feature>
<evidence type="ECO:0000313" key="6">
    <source>
        <dbReference type="RefSeq" id="XP_030522418.1"/>
    </source>
</evidence>
<evidence type="ECO:0000313" key="5">
    <source>
        <dbReference type="Proteomes" id="UP000827889"/>
    </source>
</evidence>
<gene>
    <name evidence="6 7" type="primary">LOC115735348</name>
</gene>
<feature type="region of interest" description="Disordered" evidence="3">
    <location>
        <begin position="637"/>
        <end position="657"/>
    </location>
</feature>
<keyword evidence="5" id="KW-1185">Reference proteome</keyword>
<evidence type="ECO:0000256" key="1">
    <source>
        <dbReference type="PROSITE-ProRule" id="PRU00175"/>
    </source>
</evidence>
<keyword evidence="1" id="KW-0863">Zinc-finger</keyword>
<dbReference type="Pfam" id="PF13920">
    <property type="entry name" value="zf-C3HC4_3"/>
    <property type="match status" value="1"/>
</dbReference>
<dbReference type="PANTHER" id="PTHR46519">
    <property type="entry name" value="RING/U-BOX SUPERFAMILY PROTEIN"/>
    <property type="match status" value="1"/>
</dbReference>